<evidence type="ECO:0000313" key="1">
    <source>
        <dbReference type="EMBL" id="MFM9329823.1"/>
    </source>
</evidence>
<protein>
    <submittedName>
        <fullName evidence="1">Response regulator</fullName>
    </submittedName>
</protein>
<comment type="caution">
    <text evidence="1">The sequence shown here is derived from an EMBL/GenBank/DDBJ whole genome shotgun (WGS) entry which is preliminary data.</text>
</comment>
<gene>
    <name evidence="1" type="ORF">ACI1P1_16120</name>
</gene>
<proteinExistence type="predicted"/>
<sequence length="539" mass="61613">MYNLLILDDEPAVVNSLAHNIDWEEQGIAHVFKATSAVQALELMREYRTDLVISDIRMPGMDGLDFTEAIRSLSPHTKVIIISGLDEFRLAQRAILLNVFRYMTKPVPYMELVQAVQEALTALESELEQHQLLENAGLAMDSARPILQERFLQQWIVRGGGKTAKGPTSLDPCGLEIREDDPCLLLLVRVDEWPREDTDPYQRLKLQKLVGEILFHGTPCIMFNDFERQLVVLVQQNSEAKLQAAKRYMEGMAELLLSTAKRSLGCTLSLFWSGRFFAAGTVHEEYIRLKERARFTLAWESGIIQGAAPEAGGWDEEEQSLFGYPGFEQWVERLDKTQALYHLRHWFDGDGGMKPARTYDMLLLLYNTVSASLIKASLKRKVPLQEWAKEETSIFYAMQIPATVSRLRAWALRVTELYMDYMLERSQHATSRLLAQAKQLINSGLLEDFTVQDIAMKLHVHPNYLSRLFTRETGITLTEYTVMLRMEKAKALLASPGWKVFQVAEEVGYVSVSHFNRTFKRHTGMNPKEYQTSLAVPEQ</sequence>
<reference evidence="1" key="1">
    <citation type="submission" date="2024-12" db="EMBL/GenBank/DDBJ databases">
        <authorList>
            <person name="Wu N."/>
        </authorList>
    </citation>
    <scope>NUCLEOTIDE SEQUENCE</scope>
    <source>
        <strain evidence="1">P15</strain>
    </source>
</reference>
<accession>A0ACC7NYI9</accession>
<name>A0ACC7NYI9_9BACL</name>
<evidence type="ECO:0000313" key="2">
    <source>
        <dbReference type="Proteomes" id="UP001631969"/>
    </source>
</evidence>
<dbReference type="EMBL" id="JBJURJ010000010">
    <property type="protein sequence ID" value="MFM9329823.1"/>
    <property type="molecule type" value="Genomic_DNA"/>
</dbReference>
<keyword evidence="2" id="KW-1185">Reference proteome</keyword>
<dbReference type="Proteomes" id="UP001631969">
    <property type="component" value="Unassembled WGS sequence"/>
</dbReference>
<organism evidence="1 2">
    <name type="scientific">Paenibacillus mesotrionivorans</name>
    <dbReference type="NCBI Taxonomy" id="3160968"/>
    <lineage>
        <taxon>Bacteria</taxon>
        <taxon>Bacillati</taxon>
        <taxon>Bacillota</taxon>
        <taxon>Bacilli</taxon>
        <taxon>Bacillales</taxon>
        <taxon>Paenibacillaceae</taxon>
        <taxon>Paenibacillus</taxon>
    </lineage>
</organism>